<dbReference type="PANTHER" id="PTHR46409:SF1">
    <property type="entry name" value="HTH PSQ-TYPE DOMAIN-CONTAINING PROTEIN"/>
    <property type="match status" value="1"/>
</dbReference>
<proteinExistence type="predicted"/>
<keyword evidence="2" id="KW-1185">Reference proteome</keyword>
<evidence type="ECO:0000313" key="1">
    <source>
        <dbReference type="EMBL" id="KAK6168779.1"/>
    </source>
</evidence>
<comment type="caution">
    <text evidence="1">The sequence shown here is derived from an EMBL/GenBank/DDBJ whole genome shotgun (WGS) entry which is preliminary data.</text>
</comment>
<dbReference type="EMBL" id="JAZGQO010000015">
    <property type="protein sequence ID" value="KAK6168779.1"/>
    <property type="molecule type" value="Genomic_DNA"/>
</dbReference>
<dbReference type="Proteomes" id="UP001347796">
    <property type="component" value="Unassembled WGS sequence"/>
</dbReference>
<name>A0AAN8GJR2_PATCE</name>
<dbReference type="PANTHER" id="PTHR46409">
    <property type="entry name" value="HTH PSQ-TYPE DOMAIN-CONTAINING PROTEIN"/>
    <property type="match status" value="1"/>
</dbReference>
<gene>
    <name evidence="1" type="ORF">SNE40_019961</name>
</gene>
<accession>A0AAN8GJR2</accession>
<reference evidence="1 2" key="1">
    <citation type="submission" date="2024-01" db="EMBL/GenBank/DDBJ databases">
        <title>The genome of the rayed Mediterranean limpet Patella caerulea (Linnaeus, 1758).</title>
        <authorList>
            <person name="Anh-Thu Weber A."/>
            <person name="Halstead-Nussloch G."/>
        </authorList>
    </citation>
    <scope>NUCLEOTIDE SEQUENCE [LARGE SCALE GENOMIC DNA]</scope>
    <source>
        <strain evidence="1">AATW-2023a</strain>
        <tissue evidence="1">Whole specimen</tissue>
    </source>
</reference>
<evidence type="ECO:0000313" key="2">
    <source>
        <dbReference type="Proteomes" id="UP001347796"/>
    </source>
</evidence>
<organism evidence="1 2">
    <name type="scientific">Patella caerulea</name>
    <name type="common">Rayed Mediterranean limpet</name>
    <dbReference type="NCBI Taxonomy" id="87958"/>
    <lineage>
        <taxon>Eukaryota</taxon>
        <taxon>Metazoa</taxon>
        <taxon>Spiralia</taxon>
        <taxon>Lophotrochozoa</taxon>
        <taxon>Mollusca</taxon>
        <taxon>Gastropoda</taxon>
        <taxon>Patellogastropoda</taxon>
        <taxon>Patelloidea</taxon>
        <taxon>Patellidae</taxon>
        <taxon>Patella</taxon>
    </lineage>
</organism>
<sequence length="167" mass="18764">MVKSDELDICETGIKKILSIRKGKMVKKRLKKITAINTEATHWSELIKLSQPGICEPALTEHLSDEQLQESLLHGDKLELIELPSHSQSVERAVKLTSEASGTVYGLDSRHKHIQAKVLSCQMRPSFASKGIILRNTMILEFRTFCSDVDSSIIRSQHFVLRANIAI</sequence>
<protein>
    <submittedName>
        <fullName evidence="1">Uncharacterized protein</fullName>
    </submittedName>
</protein>
<dbReference type="AlphaFoldDB" id="A0AAN8GJR2"/>